<sequence length="444" mass="48274">MVSTPDPMPKGMLAAARWAAERTPENRNRAVDLYRAIAILFVILGHWLLVAAVMRDGKADLTILLSQQRWTHYVTWLFQVMPVFFFVGGFSNGLSWASARRDPEKARTWAATRLARLLKPTVPVVLVWAAAAFVATRLDVSPDLIGAASQAALVPIWFLAVYIMITMAVPLSYRLWERLGMWSVGLLFAGAIAVDSIAFGLDQQWLRWANYGFVWLGMHQLGYWWQQAKRPKSWALAFIALGAAWLYALIVHFGFPVAMVSVPGAEMSNTRPPTTAMLAVGSVQVGAILLLTGPASAWLRHARPWAWVILLNQMIMTIYLWHMTALIVAVVVAVQGLGGLGLGLEPGSGAWWAMRPLWLAIYAILLIPLVLAFVRFEAGSRATGANLPGPWQAMFGALMTCGGLVMMALSGLDAGNVLGVDLIAVGLVVAGVGVATIHPGRKSA</sequence>
<dbReference type="Pfam" id="PF01757">
    <property type="entry name" value="Acyl_transf_3"/>
    <property type="match status" value="1"/>
</dbReference>
<feature type="transmembrane region" description="Helical" evidence="1">
    <location>
        <begin position="418"/>
        <end position="437"/>
    </location>
</feature>
<feature type="transmembrane region" description="Helical" evidence="1">
    <location>
        <begin position="319"/>
        <end position="344"/>
    </location>
</feature>
<feature type="transmembrane region" description="Helical" evidence="1">
    <location>
        <begin position="117"/>
        <end position="138"/>
    </location>
</feature>
<dbReference type="RefSeq" id="WP_154149434.1">
    <property type="nucleotide sequence ID" value="NZ_SZWE01000001.1"/>
</dbReference>
<feature type="transmembrane region" description="Helical" evidence="1">
    <location>
        <begin position="234"/>
        <end position="255"/>
    </location>
</feature>
<keyword evidence="3" id="KW-0012">Acyltransferase</keyword>
<feature type="transmembrane region" description="Helical" evidence="1">
    <location>
        <begin position="356"/>
        <end position="374"/>
    </location>
</feature>
<evidence type="ECO:0000259" key="2">
    <source>
        <dbReference type="Pfam" id="PF01757"/>
    </source>
</evidence>
<dbReference type="OrthoDB" id="8206682at2"/>
<evidence type="ECO:0000313" key="4">
    <source>
        <dbReference type="Proteomes" id="UP000564704"/>
    </source>
</evidence>
<reference evidence="3 4" key="1">
    <citation type="submission" date="2019-05" db="EMBL/GenBank/DDBJ databases">
        <title>Roseovarius bejariae sp. nov., a moderately halophylic bacterium isolated from a saline soil in Rambla Salada (Murcia).</title>
        <authorList>
            <person name="Castro D.J."/>
            <person name="Gomez-Altuve A."/>
            <person name="Reina J.C."/>
            <person name="Rodriguez M."/>
            <person name="Sampedro I."/>
            <person name="Llamas I."/>
            <person name="Martinez-Checa F."/>
        </authorList>
    </citation>
    <scope>NUCLEOTIDE SEQUENCE [LARGE SCALE GENOMIC DNA]</scope>
    <source>
        <strain evidence="3 4">A21</strain>
    </source>
</reference>
<dbReference type="AlphaFoldDB" id="A0A844D0Q2"/>
<keyword evidence="4" id="KW-1185">Reference proteome</keyword>
<dbReference type="Proteomes" id="UP000564704">
    <property type="component" value="Unassembled WGS sequence"/>
</dbReference>
<feature type="transmembrane region" description="Helical" evidence="1">
    <location>
        <begin position="275"/>
        <end position="299"/>
    </location>
</feature>
<keyword evidence="1" id="KW-0812">Transmembrane</keyword>
<comment type="caution">
    <text evidence="3">The sequence shown here is derived from an EMBL/GenBank/DDBJ whole genome shotgun (WGS) entry which is preliminary data.</text>
</comment>
<feature type="transmembrane region" description="Helical" evidence="1">
    <location>
        <begin position="144"/>
        <end position="167"/>
    </location>
</feature>
<feature type="transmembrane region" description="Helical" evidence="1">
    <location>
        <begin position="205"/>
        <end position="225"/>
    </location>
</feature>
<feature type="domain" description="Acyltransferase 3" evidence="2">
    <location>
        <begin position="29"/>
        <end position="373"/>
    </location>
</feature>
<accession>A0A844D0Q2</accession>
<feature type="transmembrane region" description="Helical" evidence="1">
    <location>
        <begin position="179"/>
        <end position="199"/>
    </location>
</feature>
<gene>
    <name evidence="3" type="ORF">FDP25_04755</name>
</gene>
<name>A0A844D0Q2_9RHOB</name>
<keyword evidence="1" id="KW-1133">Transmembrane helix</keyword>
<feature type="transmembrane region" description="Helical" evidence="1">
    <location>
        <begin position="33"/>
        <end position="53"/>
    </location>
</feature>
<feature type="transmembrane region" description="Helical" evidence="1">
    <location>
        <begin position="395"/>
        <end position="412"/>
    </location>
</feature>
<feature type="transmembrane region" description="Helical" evidence="1">
    <location>
        <begin position="73"/>
        <end position="96"/>
    </location>
</feature>
<evidence type="ECO:0000313" key="3">
    <source>
        <dbReference type="EMBL" id="MRU14738.1"/>
    </source>
</evidence>
<dbReference type="EMBL" id="SZWE01000001">
    <property type="protein sequence ID" value="MRU14738.1"/>
    <property type="molecule type" value="Genomic_DNA"/>
</dbReference>
<keyword evidence="3" id="KW-0808">Transferase</keyword>
<keyword evidence="1" id="KW-0472">Membrane</keyword>
<organism evidence="3 4">
    <name type="scientific">Roseovarius bejariae</name>
    <dbReference type="NCBI Taxonomy" id="2576383"/>
    <lineage>
        <taxon>Bacteria</taxon>
        <taxon>Pseudomonadati</taxon>
        <taxon>Pseudomonadota</taxon>
        <taxon>Alphaproteobacteria</taxon>
        <taxon>Rhodobacterales</taxon>
        <taxon>Roseobacteraceae</taxon>
        <taxon>Roseovarius</taxon>
    </lineage>
</organism>
<evidence type="ECO:0000256" key="1">
    <source>
        <dbReference type="SAM" id="Phobius"/>
    </source>
</evidence>
<dbReference type="InterPro" id="IPR002656">
    <property type="entry name" value="Acyl_transf_3_dom"/>
</dbReference>
<dbReference type="GO" id="GO:0016747">
    <property type="term" value="F:acyltransferase activity, transferring groups other than amino-acyl groups"/>
    <property type="evidence" value="ECO:0007669"/>
    <property type="project" value="InterPro"/>
</dbReference>
<protein>
    <submittedName>
        <fullName evidence="3">Acyltransferase</fullName>
    </submittedName>
</protein>
<proteinExistence type="predicted"/>